<proteinExistence type="predicted"/>
<evidence type="ECO:0000313" key="2">
    <source>
        <dbReference type="Proteomes" id="UP000076603"/>
    </source>
</evidence>
<dbReference type="STRING" id="1121326.CLMAG_54280"/>
<comment type="caution">
    <text evidence="1">The sequence shown here is derived from an EMBL/GenBank/DDBJ whole genome shotgun (WGS) entry which is preliminary data.</text>
</comment>
<reference evidence="1 2" key="1">
    <citation type="submission" date="2016-04" db="EMBL/GenBank/DDBJ databases">
        <title>Genome sequence of Clostridium magnum DSM 2767.</title>
        <authorList>
            <person name="Poehlein A."/>
            <person name="Uhlig R."/>
            <person name="Fischer R."/>
            <person name="Bahl H."/>
            <person name="Daniel R."/>
        </authorList>
    </citation>
    <scope>NUCLEOTIDE SEQUENCE [LARGE SCALE GENOMIC DNA]</scope>
    <source>
        <strain evidence="1 2">DSM 2767</strain>
    </source>
</reference>
<accession>A0A161W206</accession>
<sequence length="201" mass="23802">MSYLKNIFSVSNEETGDINSVFLMEDHKFLVEEVKDGKRNCSIYSSLENYIKSLTIHRWIVQKIDKEQLKNLKKIIKTHEPFVFNSSFMKNGMVYVDILYNFDKFEIEYDYEFNEYSIVGGFKLNDGLMKILIHLSQIEISNKTRYYYCKRCGDKFVSKKFVDDTKCILCPNKCGNNGLIDISNEEERDSYLKREFKLEVC</sequence>
<dbReference type="EMBL" id="LWAE01000010">
    <property type="protein sequence ID" value="KZL89210.1"/>
    <property type="molecule type" value="Genomic_DNA"/>
</dbReference>
<evidence type="ECO:0000313" key="1">
    <source>
        <dbReference type="EMBL" id="KZL89210.1"/>
    </source>
</evidence>
<dbReference type="RefSeq" id="WP_066629671.1">
    <property type="nucleotide sequence ID" value="NZ_FQXL01000057.1"/>
</dbReference>
<dbReference type="AlphaFoldDB" id="A0A161W206"/>
<dbReference type="PATRIC" id="fig|1121326.3.peg.5497"/>
<name>A0A161W206_9CLOT</name>
<dbReference type="Proteomes" id="UP000076603">
    <property type="component" value="Unassembled WGS sequence"/>
</dbReference>
<keyword evidence="2" id="KW-1185">Reference proteome</keyword>
<organism evidence="1 2">
    <name type="scientific">Clostridium magnum DSM 2767</name>
    <dbReference type="NCBI Taxonomy" id="1121326"/>
    <lineage>
        <taxon>Bacteria</taxon>
        <taxon>Bacillati</taxon>
        <taxon>Bacillota</taxon>
        <taxon>Clostridia</taxon>
        <taxon>Eubacteriales</taxon>
        <taxon>Clostridiaceae</taxon>
        <taxon>Clostridium</taxon>
    </lineage>
</organism>
<gene>
    <name evidence="1" type="ORF">CLMAG_54280</name>
</gene>
<protein>
    <submittedName>
        <fullName evidence="1">Uncharacterized protein</fullName>
    </submittedName>
</protein>